<keyword evidence="2" id="KW-0677">Repeat</keyword>
<feature type="compositionally biased region" description="Basic and acidic residues" evidence="6">
    <location>
        <begin position="1192"/>
        <end position="1205"/>
    </location>
</feature>
<reference evidence="7" key="2">
    <citation type="submission" date="2021-08" db="EMBL/GenBank/DDBJ databases">
        <authorList>
            <person name="Eriksson T."/>
        </authorList>
    </citation>
    <scope>NUCLEOTIDE SEQUENCE</scope>
    <source>
        <strain evidence="7">Stoneville</strain>
        <tissue evidence="7">Whole head</tissue>
    </source>
</reference>
<dbReference type="InterPro" id="IPR036770">
    <property type="entry name" value="Ankyrin_rpt-contain_sf"/>
</dbReference>
<feature type="compositionally biased region" description="Basic and acidic residues" evidence="6">
    <location>
        <begin position="1635"/>
        <end position="1644"/>
    </location>
</feature>
<feature type="compositionally biased region" description="Basic and acidic residues" evidence="6">
    <location>
        <begin position="1560"/>
        <end position="1579"/>
    </location>
</feature>
<feature type="repeat" description="ANK" evidence="5">
    <location>
        <begin position="1250"/>
        <end position="1283"/>
    </location>
</feature>
<comment type="subcellular location">
    <subcellularLocation>
        <location evidence="1">Cell projection</location>
        <location evidence="1">Stereocilium</location>
    </subcellularLocation>
</comment>
<dbReference type="PANTHER" id="PTHR24153:SF8">
    <property type="entry name" value="FORKED, ISOFORM F"/>
    <property type="match status" value="1"/>
</dbReference>
<feature type="region of interest" description="Disordered" evidence="6">
    <location>
        <begin position="1341"/>
        <end position="1440"/>
    </location>
</feature>
<dbReference type="PROSITE" id="PS50088">
    <property type="entry name" value="ANK_REPEAT"/>
    <property type="match status" value="3"/>
</dbReference>
<reference evidence="7" key="1">
    <citation type="journal article" date="2020" name="J Insects Food Feed">
        <title>The yellow mealworm (Tenebrio molitor) genome: a resource for the emerging insects as food and feed industry.</title>
        <authorList>
            <person name="Eriksson T."/>
            <person name="Andere A."/>
            <person name="Kelstrup H."/>
            <person name="Emery V."/>
            <person name="Picard C."/>
        </authorList>
    </citation>
    <scope>NUCLEOTIDE SEQUENCE</scope>
    <source>
        <strain evidence="7">Stoneville</strain>
        <tissue evidence="7">Whole head</tissue>
    </source>
</reference>
<evidence type="ECO:0000256" key="3">
    <source>
        <dbReference type="ARBA" id="ARBA00022740"/>
    </source>
</evidence>
<proteinExistence type="predicted"/>
<feature type="region of interest" description="Disordered" evidence="6">
    <location>
        <begin position="1477"/>
        <end position="1548"/>
    </location>
</feature>
<dbReference type="SMART" id="SM00248">
    <property type="entry name" value="ANK"/>
    <property type="match status" value="5"/>
</dbReference>
<feature type="region of interest" description="Disordered" evidence="6">
    <location>
        <begin position="1126"/>
        <end position="1168"/>
    </location>
</feature>
<accession>A0A8J6H1F6</accession>
<dbReference type="PROSITE" id="PS50297">
    <property type="entry name" value="ANK_REP_REGION"/>
    <property type="match status" value="1"/>
</dbReference>
<feature type="region of interest" description="Disordered" evidence="6">
    <location>
        <begin position="1074"/>
        <end position="1108"/>
    </location>
</feature>
<dbReference type="Pfam" id="PF12796">
    <property type="entry name" value="Ank_2"/>
    <property type="match status" value="1"/>
</dbReference>
<name>A0A8J6H1F6_TENMO</name>
<dbReference type="GO" id="GO:0007605">
    <property type="term" value="P:sensory perception of sound"/>
    <property type="evidence" value="ECO:0007669"/>
    <property type="project" value="UniProtKB-KW"/>
</dbReference>
<organism evidence="7 8">
    <name type="scientific">Tenebrio molitor</name>
    <name type="common">Yellow mealworm beetle</name>
    <dbReference type="NCBI Taxonomy" id="7067"/>
    <lineage>
        <taxon>Eukaryota</taxon>
        <taxon>Metazoa</taxon>
        <taxon>Ecdysozoa</taxon>
        <taxon>Arthropoda</taxon>
        <taxon>Hexapoda</taxon>
        <taxon>Insecta</taxon>
        <taxon>Pterygota</taxon>
        <taxon>Neoptera</taxon>
        <taxon>Endopterygota</taxon>
        <taxon>Coleoptera</taxon>
        <taxon>Polyphaga</taxon>
        <taxon>Cucujiformia</taxon>
        <taxon>Tenebrionidae</taxon>
        <taxon>Tenebrio</taxon>
    </lineage>
</organism>
<evidence type="ECO:0000313" key="7">
    <source>
        <dbReference type="EMBL" id="KAH0809980.1"/>
    </source>
</evidence>
<protein>
    <submittedName>
        <fullName evidence="7">Uncharacterized protein</fullName>
    </submittedName>
</protein>
<feature type="compositionally biased region" description="Basic and acidic residues" evidence="6">
    <location>
        <begin position="1493"/>
        <end position="1533"/>
    </location>
</feature>
<dbReference type="GO" id="GO:0032420">
    <property type="term" value="C:stereocilium"/>
    <property type="evidence" value="ECO:0007669"/>
    <property type="project" value="UniProtKB-SubCell"/>
</dbReference>
<feature type="region of interest" description="Disordered" evidence="6">
    <location>
        <begin position="781"/>
        <end position="802"/>
    </location>
</feature>
<keyword evidence="3" id="KW-1009">Hearing</keyword>
<dbReference type="GO" id="GO:0051015">
    <property type="term" value="F:actin filament binding"/>
    <property type="evidence" value="ECO:0007669"/>
    <property type="project" value="TreeGrafter"/>
</dbReference>
<feature type="compositionally biased region" description="Basic residues" evidence="6">
    <location>
        <begin position="1084"/>
        <end position="1104"/>
    </location>
</feature>
<dbReference type="InterPro" id="IPR052420">
    <property type="entry name" value="Espin/Espin-like"/>
</dbReference>
<dbReference type="GO" id="GO:0005737">
    <property type="term" value="C:cytoplasm"/>
    <property type="evidence" value="ECO:0007669"/>
    <property type="project" value="TreeGrafter"/>
</dbReference>
<evidence type="ECO:0000256" key="6">
    <source>
        <dbReference type="SAM" id="MobiDB-lite"/>
    </source>
</evidence>
<feature type="compositionally biased region" description="Pro residues" evidence="6">
    <location>
        <begin position="1624"/>
        <end position="1634"/>
    </location>
</feature>
<dbReference type="PANTHER" id="PTHR24153">
    <property type="entry name" value="ESPIN"/>
    <property type="match status" value="1"/>
</dbReference>
<evidence type="ECO:0000256" key="4">
    <source>
        <dbReference type="ARBA" id="ARBA00023043"/>
    </source>
</evidence>
<feature type="repeat" description="ANK" evidence="5">
    <location>
        <begin position="1316"/>
        <end position="1348"/>
    </location>
</feature>
<evidence type="ECO:0000256" key="2">
    <source>
        <dbReference type="ARBA" id="ARBA00022737"/>
    </source>
</evidence>
<dbReference type="Pfam" id="PF00023">
    <property type="entry name" value="Ank"/>
    <property type="match status" value="2"/>
</dbReference>
<evidence type="ECO:0000256" key="5">
    <source>
        <dbReference type="PROSITE-ProRule" id="PRU00023"/>
    </source>
</evidence>
<dbReference type="Gene3D" id="1.25.40.20">
    <property type="entry name" value="Ankyrin repeat-containing domain"/>
    <property type="match status" value="2"/>
</dbReference>
<dbReference type="InterPro" id="IPR002110">
    <property type="entry name" value="Ankyrin_rpt"/>
</dbReference>
<feature type="compositionally biased region" description="Low complexity" evidence="6">
    <location>
        <begin position="1422"/>
        <end position="1439"/>
    </location>
</feature>
<feature type="repeat" description="ANK" evidence="5">
    <location>
        <begin position="1284"/>
        <end position="1316"/>
    </location>
</feature>
<comment type="caution">
    <text evidence="7">The sequence shown here is derived from an EMBL/GenBank/DDBJ whole genome shotgun (WGS) entry which is preliminary data.</text>
</comment>
<keyword evidence="4 5" id="KW-0040">ANK repeat</keyword>
<feature type="region of interest" description="Disordered" evidence="6">
    <location>
        <begin position="1560"/>
        <end position="1644"/>
    </location>
</feature>
<keyword evidence="8" id="KW-1185">Reference proteome</keyword>
<feature type="compositionally biased region" description="Low complexity" evidence="6">
    <location>
        <begin position="1534"/>
        <end position="1546"/>
    </location>
</feature>
<evidence type="ECO:0000256" key="1">
    <source>
        <dbReference type="ARBA" id="ARBA00004645"/>
    </source>
</evidence>
<dbReference type="EMBL" id="JABDTM020027790">
    <property type="protein sequence ID" value="KAH0809980.1"/>
    <property type="molecule type" value="Genomic_DNA"/>
</dbReference>
<dbReference type="Proteomes" id="UP000719412">
    <property type="component" value="Unassembled WGS sequence"/>
</dbReference>
<evidence type="ECO:0000313" key="8">
    <source>
        <dbReference type="Proteomes" id="UP000719412"/>
    </source>
</evidence>
<dbReference type="SUPFAM" id="SSF48403">
    <property type="entry name" value="Ankyrin repeat"/>
    <property type="match status" value="1"/>
</dbReference>
<sequence length="1680" mass="190874">MCLLELFRLHVTHNRTVNHNRKRYERAATPRVNTLYPEFLLLKVGEDSVETVSTSVRGSSDFDCSQFHNDVQSNEGRYYREYQLQVREIQDVKPRTGCVGLVGSKGWRGGCDTLDVPLGEGEILKYFVETSNWFLFRKDDRVVGLMDMYLKVIATIPTFVCFAVIDIGVSRRSTTTESVRRCLFWWSRSVDHRRAVLLAEWIFKGDPGEARRDFLANEGNGPRPHRERTHRHLFINSSIIDVRFLRLFIDAVTELIKLESLICFRTISLHITHVGLARPPALHPVAPMCIFNVNARTRSSGEKRSKRRPPLTDRKHHDTHCIHDCTTHHKEYPFCSETDQSTIERGKSARDMIDLTLLSEIFRFLCLCVVMEKGSWTPSQVEVTASAKRPKEKAPVKPEWLKEWTISKGWIHNRSHLLTLGRENQDDSSSVSTEDVDDLISTEATEGQDLSLVFHQVCENYRENFPENPTKYSDLQLPEIYKERLLLGRDQEKNFLSQFWKLVKPKKKTESRDCKFTINELYDHREAVQTFGSPESTPKPSRSRTTLGKNIALHNTLNSRTNLHEEPIYECSEENLSIYNNPIYVPSTRYYDFRSNHVCGSAFKYRSRPDPFKSRLKTEKCIIRHIKVRIMLSLRIGQWKRRARRADVTRSEGTHEEQRRIANGRNSVKIQNMRFEFAPGMLSVGANGSVRILDEYLLTDGAISDSTSTNKAEGTAFVVQRQKVHLLGFLVEAQRDLKTGEDKRHFLAERREQSDGRECNNRHQCCTTRVGAASAVTRIAHGKSPPPAHRQPRGHRTALTGPRIPADRRRCRRRRRTRRMSRWWRDLEHAIASLPNFRRRKEDYFVKVRFAQEFDSSGPSPTHRQPTIHRCVACCRYGRLNVLRWLLWEAEFRGGNDMPALERAANNTTLALHYAAARGCLDCVRLLVDSTPDLRYVALPEFSVTVELTFVQFNTFYRTNNRCHNGSTLDNTANGTCEFDIFQEKIIVRKRPVDPDRRHLKQQMVDGVSNCTTAKGSFKPIRSDQIDREKTWRIFSAFYLTNQRSVKWVKECACGADMCTGDDSRVACDSRTKQNKFESASVNQKKKKKEMSRTSTGRRRHRSSGSRISFSFRAITTVSLLDGIGPTRDFPRAIKMNGPPRRTRNFPISSSHPAPTRHKKRSLSRYSWPSQCRPQQKCREFEMAHLEVTQQEFHKNQSEAGEKISPRRRANTQMDNDVTPVYLAAQEGHLDVLKFLVLEAGGSLYVRAKDGMAPIHAASQMGCLNCVKWMIQEQGVDPNLRDGDGATPLHFAASRGHLETVRWLLKHGARLSLDKYGKSPINDAAENQQVECLNVLVQHGTTPDYKDGDRPSKPCSCTRKSDQSKRGNTLNGDCSACKPVQAGDNSEPFYLHPPPGGRSVEAPHAPQDGLYINPMNTHRHSASSASESSSNESVNESESFYLHDPQEVIYNRVKDLFEATPQRQPLSALTVKVEVHSSSSGAGSDENLSSSDLSERSGDHDHDYEDIYLVREESTKKTEKQANARSRSRDSGSHSRSGSASSSNSGCNVVVKVAPKKNEFLPKPQKYEKVAEKSARAKDSGSSSTVDDDDGDKAKLAARHSMPPKTANGNAKPLKRMTSGPGDICPPPPPPPPPNKEDDEPRGAEVVEIVEEPTLKPSEIAKGMCRTMSALSEYIEFRVD</sequence>
<dbReference type="GO" id="GO:0051017">
    <property type="term" value="P:actin filament bundle assembly"/>
    <property type="evidence" value="ECO:0007669"/>
    <property type="project" value="TreeGrafter"/>
</dbReference>
<gene>
    <name evidence="7" type="ORF">GEV33_012813</name>
</gene>
<feature type="region of interest" description="Disordered" evidence="6">
    <location>
        <begin position="1192"/>
        <end position="1213"/>
    </location>
</feature>